<gene>
    <name evidence="1" type="ORF">MA20_03905</name>
</gene>
<dbReference type="EMBL" id="JRPN01000003">
    <property type="protein sequence ID" value="KGT80596.1"/>
    <property type="molecule type" value="Genomic_DNA"/>
</dbReference>
<organism evidence="1 2">
    <name type="scientific">Bradyrhizobium japonicum</name>
    <dbReference type="NCBI Taxonomy" id="375"/>
    <lineage>
        <taxon>Bacteria</taxon>
        <taxon>Pseudomonadati</taxon>
        <taxon>Pseudomonadota</taxon>
        <taxon>Alphaproteobacteria</taxon>
        <taxon>Hyphomicrobiales</taxon>
        <taxon>Nitrobacteraceae</taxon>
        <taxon>Bradyrhizobium</taxon>
    </lineage>
</organism>
<evidence type="ECO:0000313" key="2">
    <source>
        <dbReference type="Proteomes" id="UP000030377"/>
    </source>
</evidence>
<evidence type="ECO:0000313" key="1">
    <source>
        <dbReference type="EMBL" id="KGT80596.1"/>
    </source>
</evidence>
<name>A0A0A3Y5G1_BRAJP</name>
<reference evidence="1 2" key="1">
    <citation type="submission" date="2014-09" db="EMBL/GenBank/DDBJ databases">
        <title>Draft genome of Bradyrhizobium japonicum Is-34.</title>
        <authorList>
            <person name="Tsurumaru H."/>
            <person name="Yamakawa T."/>
            <person name="Hashimoto S."/>
            <person name="Okizaki K."/>
            <person name="Kanesaki Y."/>
            <person name="Yoshikawa H."/>
            <person name="Yajima S."/>
        </authorList>
    </citation>
    <scope>NUCLEOTIDE SEQUENCE [LARGE SCALE GENOMIC DNA]</scope>
    <source>
        <strain evidence="1 2">Is-34</strain>
    </source>
</reference>
<protein>
    <submittedName>
        <fullName evidence="1">Uncharacterized protein</fullName>
    </submittedName>
</protein>
<sequence length="71" mass="8078">MTYAKASVPKTAPDQYDSDRQYGLGDFAQVEECCSTHNKRQHQYQCPNASRCRAVELIRGDEVGLHVLEFD</sequence>
<proteinExistence type="predicted"/>
<accession>A0A0A3Y5G1</accession>
<dbReference type="AlphaFoldDB" id="A0A0A3Y5G1"/>
<dbReference type="Proteomes" id="UP000030377">
    <property type="component" value="Unassembled WGS sequence"/>
</dbReference>
<comment type="caution">
    <text evidence="1">The sequence shown here is derived from an EMBL/GenBank/DDBJ whole genome shotgun (WGS) entry which is preliminary data.</text>
</comment>